<name>A0ABY8W6E5_9ACTN</name>
<dbReference type="PROSITE" id="PS50043">
    <property type="entry name" value="HTH_LUXR_2"/>
    <property type="match status" value="1"/>
</dbReference>
<dbReference type="PANTHER" id="PTHR44688">
    <property type="entry name" value="DNA-BINDING TRANSCRIPTIONAL ACTIVATOR DEVR_DOSR"/>
    <property type="match status" value="1"/>
</dbReference>
<dbReference type="SMART" id="SM00421">
    <property type="entry name" value="HTH_LUXR"/>
    <property type="match status" value="1"/>
</dbReference>
<dbReference type="InterPro" id="IPR036388">
    <property type="entry name" value="WH-like_DNA-bd_sf"/>
</dbReference>
<feature type="domain" description="HTH luxR-type" evidence="4">
    <location>
        <begin position="358"/>
        <end position="423"/>
    </location>
</feature>
<evidence type="ECO:0000256" key="1">
    <source>
        <dbReference type="ARBA" id="ARBA00023015"/>
    </source>
</evidence>
<reference evidence="5 6" key="1">
    <citation type="submission" date="2023-06" db="EMBL/GenBank/DDBJ databases">
        <authorList>
            <person name="Yushchuk O."/>
            <person name="Binda E."/>
            <person name="Ruckert-Reed C."/>
            <person name="Fedorenko V."/>
            <person name="Kalinowski J."/>
            <person name="Marinelli F."/>
        </authorList>
    </citation>
    <scope>NUCLEOTIDE SEQUENCE [LARGE SCALE GENOMIC DNA]</scope>
    <source>
        <strain evidence="5 6">NRRL 3884</strain>
    </source>
</reference>
<keyword evidence="3" id="KW-0804">Transcription</keyword>
<dbReference type="PANTHER" id="PTHR44688:SF16">
    <property type="entry name" value="DNA-BINDING TRANSCRIPTIONAL ACTIVATOR DEVR_DOSR"/>
    <property type="match status" value="1"/>
</dbReference>
<evidence type="ECO:0000256" key="3">
    <source>
        <dbReference type="ARBA" id="ARBA00023163"/>
    </source>
</evidence>
<gene>
    <name evidence="5" type="ORF">ACTOB_004685</name>
</gene>
<keyword evidence="2" id="KW-0238">DNA-binding</keyword>
<evidence type="ECO:0000313" key="5">
    <source>
        <dbReference type="EMBL" id="WIM92731.1"/>
    </source>
</evidence>
<proteinExistence type="predicted"/>
<dbReference type="SUPFAM" id="SSF46894">
    <property type="entry name" value="C-terminal effector domain of the bipartite response regulators"/>
    <property type="match status" value="1"/>
</dbReference>
<dbReference type="Pfam" id="PF00196">
    <property type="entry name" value="GerE"/>
    <property type="match status" value="1"/>
</dbReference>
<protein>
    <submittedName>
        <fullName evidence="5">Helix-turn-helix transcriptional regulator</fullName>
    </submittedName>
</protein>
<sequence>MSEPALTDRERTTVEVLEQLSTLARGATGHAAAAAALELAAGLAPAGRRRLLTLAAADAQLAGEPGRAAELLRRAAATGEPTPLATVRVDETVAAARREMARGRYLAAERELAATAEQLWASGVIFRLPAVLALRSWALARAGNLAAASREAEQALALAQLTENDEVAARAHHTRLLLSVLHGGSGVPTRGGEPATGVPGKADPVSAGLALLADLAARRPGAVGGNADIAAEFLPDLLESRLIRDRELSAEDLYTLRGLTGSAPAPIAANAWRVLGLTARDGANDCFARAARLHATMDLPFDNARVHLSYGERLRRDGDRRAARNQLRTARDGFTRLHAVPWAQRAERELTGTGETRTGRAPTGLTPAEYQVAGVVATGVSTREAAARLFLSPKTVEFHLGKVFRKLGVTSRAQLAHVFPELAGK</sequence>
<evidence type="ECO:0000313" key="6">
    <source>
        <dbReference type="Proteomes" id="UP001240150"/>
    </source>
</evidence>
<dbReference type="CDD" id="cd06170">
    <property type="entry name" value="LuxR_C_like"/>
    <property type="match status" value="1"/>
</dbReference>
<evidence type="ECO:0000259" key="4">
    <source>
        <dbReference type="PROSITE" id="PS50043"/>
    </source>
</evidence>
<dbReference type="EMBL" id="CP126980">
    <property type="protein sequence ID" value="WIM92731.1"/>
    <property type="molecule type" value="Genomic_DNA"/>
</dbReference>
<dbReference type="PRINTS" id="PR00038">
    <property type="entry name" value="HTHLUXR"/>
</dbReference>
<accession>A0ABY8W6E5</accession>
<dbReference type="RefSeq" id="WP_284913938.1">
    <property type="nucleotide sequence ID" value="NZ_CP126980.1"/>
</dbReference>
<dbReference type="InterPro" id="IPR016032">
    <property type="entry name" value="Sig_transdc_resp-reg_C-effctor"/>
</dbReference>
<keyword evidence="1" id="KW-0805">Transcription regulation</keyword>
<organism evidence="5 6">
    <name type="scientific">Actinoplanes oblitus</name>
    <dbReference type="NCBI Taxonomy" id="3040509"/>
    <lineage>
        <taxon>Bacteria</taxon>
        <taxon>Bacillati</taxon>
        <taxon>Actinomycetota</taxon>
        <taxon>Actinomycetes</taxon>
        <taxon>Micromonosporales</taxon>
        <taxon>Micromonosporaceae</taxon>
        <taxon>Actinoplanes</taxon>
    </lineage>
</organism>
<keyword evidence="6" id="KW-1185">Reference proteome</keyword>
<dbReference type="Gene3D" id="1.10.10.10">
    <property type="entry name" value="Winged helix-like DNA-binding domain superfamily/Winged helix DNA-binding domain"/>
    <property type="match status" value="1"/>
</dbReference>
<dbReference type="Proteomes" id="UP001240150">
    <property type="component" value="Chromosome"/>
</dbReference>
<dbReference type="InterPro" id="IPR000792">
    <property type="entry name" value="Tscrpt_reg_LuxR_C"/>
</dbReference>
<evidence type="ECO:0000256" key="2">
    <source>
        <dbReference type="ARBA" id="ARBA00023125"/>
    </source>
</evidence>